<proteinExistence type="predicted"/>
<evidence type="ECO:0000313" key="3">
    <source>
        <dbReference type="Proteomes" id="UP000247702"/>
    </source>
</evidence>
<comment type="caution">
    <text evidence="1">The sequence shown here is derived from an EMBL/GenBank/DDBJ whole genome shotgun (WGS) entry which is preliminary data.</text>
</comment>
<dbReference type="AlphaFoldDB" id="A0A2Z6QPR6"/>
<reference evidence="1 3" key="1">
    <citation type="submission" date="2017-11" db="EMBL/GenBank/DDBJ databases">
        <title>The genome of Rhizophagus clarus HR1 reveals common genetic basis of auxotrophy among arbuscular mycorrhizal fungi.</title>
        <authorList>
            <person name="Kobayashi Y."/>
        </authorList>
    </citation>
    <scope>NUCLEOTIDE SEQUENCE [LARGE SCALE GENOMIC DNA]</scope>
    <source>
        <strain evidence="1 3">HR1</strain>
    </source>
</reference>
<sequence length="66" mass="7621">MNELDPAFHIPDVKLVKRMIHLAHNHSVPLLRDNLKQNVIKVSLTMDFGQEKTDKVLLELLVYTSL</sequence>
<evidence type="ECO:0000313" key="2">
    <source>
        <dbReference type="EMBL" id="GES97097.1"/>
    </source>
</evidence>
<keyword evidence="3" id="KW-1185">Reference proteome</keyword>
<name>A0A2Z6QPR6_9GLOM</name>
<gene>
    <name evidence="2" type="ORF">RCL2_002368500</name>
    <name evidence="1" type="ORF">RclHR1_13360001</name>
</gene>
<dbReference type="EMBL" id="BLAL01000255">
    <property type="protein sequence ID" value="GES97097.1"/>
    <property type="molecule type" value="Genomic_DNA"/>
</dbReference>
<accession>A0A2Z6QPR6</accession>
<organism evidence="1 3">
    <name type="scientific">Rhizophagus clarus</name>
    <dbReference type="NCBI Taxonomy" id="94130"/>
    <lineage>
        <taxon>Eukaryota</taxon>
        <taxon>Fungi</taxon>
        <taxon>Fungi incertae sedis</taxon>
        <taxon>Mucoromycota</taxon>
        <taxon>Glomeromycotina</taxon>
        <taxon>Glomeromycetes</taxon>
        <taxon>Glomerales</taxon>
        <taxon>Glomeraceae</taxon>
        <taxon>Rhizophagus</taxon>
    </lineage>
</organism>
<reference evidence="2" key="2">
    <citation type="submission" date="2019-10" db="EMBL/GenBank/DDBJ databases">
        <title>Conservation and host-specific expression of non-tandemly repeated heterogenous ribosome RNA gene in arbuscular mycorrhizal fungi.</title>
        <authorList>
            <person name="Maeda T."/>
            <person name="Kobayashi Y."/>
            <person name="Nakagawa T."/>
            <person name="Ezawa T."/>
            <person name="Yamaguchi K."/>
            <person name="Bino T."/>
            <person name="Nishimoto Y."/>
            <person name="Shigenobu S."/>
            <person name="Kawaguchi M."/>
        </authorList>
    </citation>
    <scope>NUCLEOTIDE SEQUENCE</scope>
    <source>
        <strain evidence="2">HR1</strain>
    </source>
</reference>
<dbReference type="Proteomes" id="UP000615446">
    <property type="component" value="Unassembled WGS sequence"/>
</dbReference>
<evidence type="ECO:0000313" key="1">
    <source>
        <dbReference type="EMBL" id="GBB86904.1"/>
    </source>
</evidence>
<protein>
    <submittedName>
        <fullName evidence="1">Uncharacterized protein</fullName>
    </submittedName>
</protein>
<dbReference type="Proteomes" id="UP000247702">
    <property type="component" value="Unassembled WGS sequence"/>
</dbReference>
<dbReference type="EMBL" id="BEXD01000376">
    <property type="protein sequence ID" value="GBB86904.1"/>
    <property type="molecule type" value="Genomic_DNA"/>
</dbReference>
<dbReference type="OrthoDB" id="1869581at2759"/>